<feature type="domain" description="DUF11" evidence="1">
    <location>
        <begin position="1138"/>
        <end position="1247"/>
    </location>
</feature>
<dbReference type="InterPro" id="IPR008966">
    <property type="entry name" value="Adhesion_dom_sf"/>
</dbReference>
<feature type="domain" description="DUF11" evidence="1">
    <location>
        <begin position="1268"/>
        <end position="1368"/>
    </location>
</feature>
<feature type="domain" description="DUF11" evidence="1">
    <location>
        <begin position="1924"/>
        <end position="2025"/>
    </location>
</feature>
<feature type="domain" description="DUF11" evidence="1">
    <location>
        <begin position="476"/>
        <end position="578"/>
    </location>
</feature>
<dbReference type="PANTHER" id="PTHR34819">
    <property type="entry name" value="LARGE CYSTEINE-RICH PERIPLASMIC PROTEIN OMCB"/>
    <property type="match status" value="1"/>
</dbReference>
<feature type="domain" description="DUF11" evidence="1">
    <location>
        <begin position="2450"/>
        <end position="2555"/>
    </location>
</feature>
<feature type="domain" description="DUF11" evidence="1">
    <location>
        <begin position="3890"/>
        <end position="3985"/>
    </location>
</feature>
<dbReference type="OrthoDB" id="1751088at2"/>
<comment type="caution">
    <text evidence="2">The sequence shown here is derived from an EMBL/GenBank/DDBJ whole genome shotgun (WGS) entry which is preliminary data.</text>
</comment>
<feature type="domain" description="DUF11" evidence="1">
    <location>
        <begin position="2185"/>
        <end position="2281"/>
    </location>
</feature>
<accession>A0A0M0KVA4</accession>
<feature type="domain" description="DUF11" evidence="1">
    <location>
        <begin position="4542"/>
        <end position="4652"/>
    </location>
</feature>
<feature type="domain" description="DUF11" evidence="1">
    <location>
        <begin position="3101"/>
        <end position="3200"/>
    </location>
</feature>
<feature type="domain" description="DUF11" evidence="1">
    <location>
        <begin position="4151"/>
        <end position="4250"/>
    </location>
</feature>
<feature type="domain" description="DUF11" evidence="1">
    <location>
        <begin position="4021"/>
        <end position="4125"/>
    </location>
</feature>
<feature type="domain" description="DUF11" evidence="1">
    <location>
        <begin position="4414"/>
        <end position="4511"/>
    </location>
</feature>
<feature type="domain" description="DUF11" evidence="1">
    <location>
        <begin position="3497"/>
        <end position="3602"/>
    </location>
</feature>
<dbReference type="NCBIfam" id="TIGR01451">
    <property type="entry name" value="B_ant_repeat"/>
    <property type="match status" value="34"/>
</dbReference>
<feature type="domain" description="DUF11" evidence="1">
    <location>
        <begin position="1400"/>
        <end position="1501"/>
    </location>
</feature>
<dbReference type="InterPro" id="IPR047589">
    <property type="entry name" value="DUF11_rpt"/>
</dbReference>
<dbReference type="Gene3D" id="2.60.40.740">
    <property type="match status" value="27"/>
</dbReference>
<feature type="domain" description="DUF11" evidence="1">
    <location>
        <begin position="1795"/>
        <end position="1891"/>
    </location>
</feature>
<dbReference type="InterPro" id="IPR051172">
    <property type="entry name" value="Chlamydia_OmcB"/>
</dbReference>
<feature type="domain" description="DUF11" evidence="1">
    <location>
        <begin position="738"/>
        <end position="837"/>
    </location>
</feature>
<evidence type="ECO:0000313" key="3">
    <source>
        <dbReference type="Proteomes" id="UP000037558"/>
    </source>
</evidence>
<dbReference type="PATRIC" id="fig|284581.3.peg.2807"/>
<feature type="domain" description="DUF11" evidence="1">
    <location>
        <begin position="2972"/>
        <end position="3067"/>
    </location>
</feature>
<proteinExistence type="predicted"/>
<feature type="domain" description="DUF11" evidence="1">
    <location>
        <begin position="4280"/>
        <end position="4383"/>
    </location>
</feature>
<evidence type="ECO:0000313" key="2">
    <source>
        <dbReference type="EMBL" id="KOO42751.1"/>
    </source>
</evidence>
<dbReference type="PANTHER" id="PTHR34819:SF3">
    <property type="entry name" value="CELL SURFACE PROTEIN"/>
    <property type="match status" value="1"/>
</dbReference>
<organism evidence="2 3">
    <name type="scientific">Priestia koreensis</name>
    <dbReference type="NCBI Taxonomy" id="284581"/>
    <lineage>
        <taxon>Bacteria</taxon>
        <taxon>Bacillati</taxon>
        <taxon>Bacillota</taxon>
        <taxon>Bacilli</taxon>
        <taxon>Bacillales</taxon>
        <taxon>Bacillaceae</taxon>
        <taxon>Priestia</taxon>
    </lineage>
</organism>
<gene>
    <name evidence="2" type="ORF">AMD01_16525</name>
</gene>
<feature type="domain" description="DUF11" evidence="1">
    <location>
        <begin position="3627"/>
        <end position="3727"/>
    </location>
</feature>
<keyword evidence="3" id="KW-1185">Reference proteome</keyword>
<feature type="domain" description="DUF11" evidence="1">
    <location>
        <begin position="869"/>
        <end position="955"/>
    </location>
</feature>
<dbReference type="EMBL" id="LILC01000023">
    <property type="protein sequence ID" value="KOO42751.1"/>
    <property type="molecule type" value="Genomic_DNA"/>
</dbReference>
<feature type="domain" description="DUF11" evidence="1">
    <location>
        <begin position="2710"/>
        <end position="2805"/>
    </location>
</feature>
<dbReference type="Proteomes" id="UP000037558">
    <property type="component" value="Unassembled WGS sequence"/>
</dbReference>
<feature type="domain" description="DUF11" evidence="1">
    <location>
        <begin position="3234"/>
        <end position="3340"/>
    </location>
</feature>
<feature type="domain" description="DUF11" evidence="1">
    <location>
        <begin position="2057"/>
        <end position="2152"/>
    </location>
</feature>
<protein>
    <recommendedName>
        <fullName evidence="1">DUF11 domain-containing protein</fullName>
    </recommendedName>
</protein>
<sequence>MAFINRYSATLNGSLTFTGNTLGLSKLNNQNQPGTVHSIGAFTTLNTSSQVGTFPAGTTLNWQQNESQAILNLPAGSTVRYAELVWGGCYVTSNTNVTSSINNSVTLVTPVGSVAVSPDAATSNNLTPFYVRSANVTSIIQAAGAGTYSTRGVPATIDPLENTVNSAGWTLAVVYENPSQTVRNLNLFVGGNQISAGGATLDVSVSGFLTPAAGPVAGRVAISALEGDAVIVGDQLLFGPTANTLGNLSGPNNPLNNFFCSQINNDSGNLDTTGTFGTRNANAVTATNISAGRQGWDITNVDASARLVNNQTSAVARLTTSGDAYVFHTLGIQIDTQSANIISTKTVNRTNVTIGDILTYNITLTNNGQNNATNVVFSDQIPSGTTFIPGSLLVDGVPNAGNVTNGISLGTVPFCPTTGCTRIIQFQARVTGQPGTNPIPNASSTTYQYEPVPGTIVNRTSTSNTVITQFEVPRLNATKTVNQAYAEVGGQLTYTVVLANTGTLPLTNVVFTDLDPAGTTFVPGSVTVNGAPSTGNPNNGIPLSTINTGGTTTVVYRVAVTSVPVVNPTVNTATITYQYTVPGSSTASGSITTNGAQTTIQQVNVSAIKSTNQSVIALDNAITYTVQVRNTGTVPLTNVILTDALEGGTGVFVPNSLVVNGVPTGGNPTTGVNIGTIAPGASTTLSFSVSFSSLPTPNPVPNSATIQYQVTVNPNQPPDNRSITTNQTLVRVENPSLASTKNVDKAYAEVGDTLTYTINSTNNGSIPLSNVSFIDASPTGTSFIPGTLLINGVPSTLNPNTAISLPNLNVGGSFTIQYQARVNTRPTSGQISNTALTNYTYQLQAGGPVIQDSETTNVITTTIEVVSLSFIKSASADTEFVGDAITYTFQLINNGTVAATNVLFSDAIQAGTTFIPNSVTINGTPQPGINPTVGFSLGTIAVGATTTLSFDVVANEVPAINPVSNRGSIDYNVVIDPTQPPLSRNQLSNITLVTVESAVLDSEKSVSSAYALLGDILTYTIVLQNTGTLDLTSVLFTDSDPPNTQFISGSVTVDGVPNPGNPNLGIPIGTLREGLSTTVQYQVRVVTTPRLDVPARTEVIVNSSFTTFQYIPNPGNPEVEGSSTSNPVSTLVERLNTSLTKTTSNTVTEVGDIITYTLLVSNQSALPLNNFILQDTLAQGTSFVPNSLVVSGTSIAGDPTVGVNIGTIPVDGTRTVRFAVLIDSLPTTNPIANQATASYEVTVDPNQPPRPQSLTSNQILVTIANPLLAMNKTVDLAFAEVGGTLTYTITLTNTGNVALTDIIFADLDPSGTTFVPGSVSINGTSSAENPNTGFPLASLSPGATTTIQYQVSVTSAPVSNPTLNVANASFEYLLNPNDPPLQGNAVSNPAATTVRYVNPSIIKSIDKTIATVGSIITYTIPIVNNGNTTLTNLTFIDQIRPGTTYIPGSLTLNGGTIAGDPSTGIRLSDLLPGEQINIAFKVSVDNVPTINPVPNEATINYDVTINPSQPQQARSTTSNATLVTIEQIQVTSIKEVDVSAAEIGDTLTYTVLLTNSSTLPIANVTTIDIDPSGTTFVPGSVTINGTSTPDNPNTGVNVGALAAGSSATIQYQVTLTSEPIGNVITNTAFTNYQYTLEAGNPSISGSISSNTVFTTLEEVDTIVIKTANRQTALIGEKITYTVQIQNIGTVDDENILLTDIIQNGTTFITGSVTVNGVSTTENPNTGILVGTVGQGTTAVVTYQVTANFVPAINPVTNQATINYEVTIDPQQPPVQETAVSNITNVTIQQAALTSVKTVTPTVAEIGDTLTYTVTLQNTGNILLSNLIFNDPDPNGTAFIPGSVTVNGVASSGNPDIGIPLQQLNPGGTIVVQYQATVISIPVQNPVTNIAVTNYEYIPSIGQPAVRGTSISNGAQTTIQQIDATLTKSVNVTFATIGDSITYTIQLTNNSTVPLLNAVLTDTIQSQTTYIPGSLTVNGVPNSNNPNTGIVLGTIEVGGTRIIVFNVNVNAIPTSNQITNQSSLNYDIVLDPAQPPISKQVTSNLTNILAGTTNLLSTKTVNSTFSEIGNTLVYTIALLNTGTLPLSNIVFTDTDPAGTTFIPGSATINGAPVGADPNAGINLADLAPSATTTVQYSVKVTSVPNSNPTTNTSVTTFEYVPGPGQPPIIGSSTSNPVQTTIQQVALTVTKASSVSNALIGDTITYTIQVVNNGTVDALNAILTDLIQSGTAFVPGSVTINASPSAADPNTGIPLNIIAAGEAVVVTFEATVNFVPATNNVRNQGILAYNVIIDPAQLPQPRSQATNVTVVALASVTLTSTKTVSESYALVGDTLTYTVVLANNGTITLTNLLFTDPDPAGTTFVPGSVTINGISDVGNPNSGLALPFLAPGGTVTVAYQVSTTDVPTVNPTTNIATTTFEYVLAQGQTPVQGTVTSNPVTTTIEREASTFTKEADLAVIEVGGTITYTLQIANTGTVGFLNSILTDLIAAGTTFIQGSVTINGAPSLADPNAGIALGTIAGGSTTTVTFQVSADSVPPGGIVQNQGTLNYNVIIDPTQPPQTRSQTTNVTTVTIENVNLSSVKTVSAAFAEVGDTLTYTVVLTNTSNVALSNVIFTDPDPAGTTFVPGSVTINGAPNAGNPNTGISLSTLAPDGTVTVSYEVNVTSVPAINPTTNVATTTFQYVPGPGQPPITETSSSNPVITTILEERIAFTKVADVATIEVGGVITYTIQIINGGTTSFLNSVFTDLVQAGTTFVPGSVTINGAPSADNPTGITLGTLAPGSTTTITFQVTADSAPQGGIVQNQGVLNYDVVIDPAQPPQPRQQATNITNVTIENVNLSSVKTVSAAFAEVGDTITYTVVLTNTSNVTLSNVVFGDPDPAGTAFVPGSVTINGTPSAGNPNTGVSLPPLAPGGVVTVAYQVTVTSVPVVNPTTNIATTTFEYIPAPGQPPVIGTSSSNPVTTTINDERITFTKSADVTTIGEGGVITYTLQVVNSGTVAILNTVLTDLVQAGTTFIPGSVTVNGAPNAGNPNTGIALGTLAAGSTTTVTFQVMADTVPPGGVIQNQGVLNYDVIIDPTQPPQPRQQESNRTDVTVENINLSIVKTVNTAFAEIGDTLTYTVTLTNTSTFNLTNIIFTDLDPIGTTFVPGSVTINGAPSVGNPNTGIALSPLAPGGIVTVSYQVNVTSVPASNPTINIASTSFEYVPGPGQPPVQEISSSNPVTTTIVQERITFTKTANTATIGVGGVITYSVQVVNEGTVPFLNAVLTDIIEAGTTFIPNSVTINGAPSTDNPNTGITLGTLAPGSTTTVIFQVTADSVPQGGVIQNQGTLNYNVVIDPTQPPQPRSSVTNVTNVTVENVTLSSVKSVSTAFAEVGNTLTYTVVLTNTSNVVVSNAIFTDPDPAGTTFVPGSVTINGTSSSGNPNNGINLAPVLPDGVVTIRYQVNVSSVPAINPTTNISITTFQYIPGPGQPPIQGTSSSNPVTTTIVQDQVTFTKAANATTIGEGGTITYTLQVINSGTGSLLNTVLTDLIQPGTTFVPGSVTINGTPNGSNPNSGIPLGALAPGSTITVTFQVTADFVTSGSVIQNQGTLNYNFIVDPTQPPQPREQSSNTTSVTVENVNLSSVKTVDQAFAEVGDTLTYTIVLTNTSTFTLTNVIFTDTDPAGTTFVPGSVTINGTPNAGNPNNGIPLAPLVSGGIVTVSYQVNVTSIPAVNPTTNVSTTTFQYVPGPGQQPIQETSASNPVTTTILQEQFTFTKVANPTTIEVGGVITYTLQVVNSGTVAFLNAVLTDLVQAGTTFIPGSVTINGNPEENNPNTGIPLGTLAPGSTTTVTFQVTANSIPFGGVVQNQGTLNYNVIIDPTQPPQPRERESNVTSVTIEAAILLSEKTVNTAFAEIGDTLTYTIVLTNTASVTLSNVVFTDPDPAGTTFIPGSVLINGAPNAGNPNTGIPLSPISPDGTTTISYQVSVTSVPAVNPTTNIAITTFQYVPGPGQPPVQGTSTSNPATTTIEREQITFTKSSNFTTIGEGGVITYTLQVVNSGTVASLNTVLTDLVQAGTAFVPGSVTINGTPSAGNPNTGISLGTIAPGNTTTVTFQVTANSVPPGGVIQNQGTLNYDVVIDPTQPPQPRSAQSTITNVTVENVNLSSVKTVSATNAEVGDTLTYTVVLTNTSTFTLNNVSFNDPDPAGTTFVPGSVTINGAPSAGNPNSGIALSPLAPGGSVTITYRVNVTSVPAANPTTNIATITFQYVPGPGQPPVQETSSSNPVTTTILNEQLTFTKSVNASTVEVGGTINYTLQVVNSGTVALLNTVLTDNIQTGTTFVPGSVTINGAPSASNPNSGISLATVAPNSMTTVTFQAIANAVPLGGVVQNKGTLNYNVIIDPAQPPQPRSRETNVTNVTIKEVILVSNKTVNTASAEVGDTLRYTIVLTNTSGVTLNNVTFNDPDPEGTTFVPGSVRINGLSSVGNPNNGISLLPILPGGTVTIVYEVTVTSVPEADPITNISNTTFQYTASPGQPPLQGTSTSNPATTAVEQENVAFTKTTDVPAVAIDGVITYTLQIVNSGTVNLLTAVLTDVVQAGTTFVPGSVTINGAPSSVNPNTGITLGTLAQGSTTTVTFQATAESVPAGGVVNNQGRLNYSVVINPTQPPQPRETISNQTSVTIQQGILTASKTVSSGVATIGENLTYTVTLTNTGSAPVNSIVLTDVAPSGTIFVPGSVVVNGTPNTGNPALGLSVPSINPGQTATVSFQVNVASVPTTNPTENVATVRYLFSPNPQDPPIEVTTPTNVAITLIQPYTREQVINLLLASIGTEELSLAHILNAEGEKIQAAVAAYNNGQIRIAELLTTNNSVNSMLTDVANMEMVLQNKLEDIIELIERSR</sequence>
<evidence type="ECO:0000259" key="1">
    <source>
        <dbReference type="Pfam" id="PF01345"/>
    </source>
</evidence>
<name>A0A0M0KVA4_9BACI</name>
<feature type="domain" description="DUF11" evidence="1">
    <location>
        <begin position="1534"/>
        <end position="1630"/>
    </location>
</feature>
<feature type="domain" description="DUF11" evidence="1">
    <location>
        <begin position="2841"/>
        <end position="2939"/>
    </location>
</feature>
<feature type="domain" description="DUF11" evidence="1">
    <location>
        <begin position="344"/>
        <end position="396"/>
    </location>
</feature>
<feature type="domain" description="DUF11" evidence="1">
    <location>
        <begin position="4675"/>
        <end position="4775"/>
    </location>
</feature>
<feature type="domain" description="DUF11" evidence="1">
    <location>
        <begin position="608"/>
        <end position="722"/>
    </location>
</feature>
<dbReference type="SUPFAM" id="SSF49401">
    <property type="entry name" value="Bacterial adhesins"/>
    <property type="match status" value="2"/>
</dbReference>
<dbReference type="InterPro" id="IPR001434">
    <property type="entry name" value="OmcB-like_DUF11"/>
</dbReference>
<dbReference type="Pfam" id="PF26595">
    <property type="entry name" value="A_ENA"/>
    <property type="match status" value="1"/>
</dbReference>
<reference evidence="3" key="1">
    <citation type="submission" date="2015-08" db="EMBL/GenBank/DDBJ databases">
        <title>Fjat-14210 dsm16467.</title>
        <authorList>
            <person name="Liu B."/>
            <person name="Wang J."/>
            <person name="Zhu Y."/>
            <person name="Liu G."/>
            <person name="Chen Q."/>
            <person name="Chen Z."/>
            <person name="Lan J."/>
            <person name="Che J."/>
            <person name="Ge C."/>
            <person name="Shi H."/>
            <person name="Pan Z."/>
            <person name="Liu X."/>
        </authorList>
    </citation>
    <scope>NUCLEOTIDE SEQUENCE [LARGE SCALE GENOMIC DNA]</scope>
    <source>
        <strain evidence="3">DSM 16467</strain>
    </source>
</reference>
<dbReference type="STRING" id="284581.AMD01_16525"/>
<dbReference type="InterPro" id="IPR058705">
    <property type="entry name" value="A_ENA"/>
</dbReference>
<feature type="domain" description="DUF11" evidence="1">
    <location>
        <begin position="2580"/>
        <end position="2679"/>
    </location>
</feature>
<feature type="domain" description="DUF11" evidence="1">
    <location>
        <begin position="1663"/>
        <end position="1770"/>
    </location>
</feature>
<feature type="domain" description="DUF11" evidence="1">
    <location>
        <begin position="1003"/>
        <end position="1088"/>
    </location>
</feature>
<dbReference type="RefSeq" id="WP_053402548.1">
    <property type="nucleotide sequence ID" value="NZ_LILC01000023.1"/>
</dbReference>
<dbReference type="Pfam" id="PF01345">
    <property type="entry name" value="DUF11"/>
    <property type="match status" value="33"/>
</dbReference>
<feature type="domain" description="DUF11" evidence="1">
    <location>
        <begin position="2319"/>
        <end position="2417"/>
    </location>
</feature>
<feature type="domain" description="DUF11" evidence="1">
    <location>
        <begin position="3759"/>
        <end position="3866"/>
    </location>
</feature>